<accession>A0A803NRK0</accession>
<dbReference type="InterPro" id="IPR013103">
    <property type="entry name" value="RVT_2"/>
</dbReference>
<dbReference type="Gramene" id="evm.model.01.943">
    <property type="protein sequence ID" value="cds.evm.model.01.943"/>
    <property type="gene ID" value="evm.TU.01.943"/>
</dbReference>
<dbReference type="Pfam" id="PF25597">
    <property type="entry name" value="SH3_retrovirus"/>
    <property type="match status" value="1"/>
</dbReference>
<dbReference type="CDD" id="cd09272">
    <property type="entry name" value="RNase_HI_RT_Ty1"/>
    <property type="match status" value="1"/>
</dbReference>
<dbReference type="PANTHER" id="PTHR11439:SF455">
    <property type="entry name" value="RLK (RECEPTOR-LIKE PROTEIN KINASE) 8, PUTATIVE-RELATED"/>
    <property type="match status" value="1"/>
</dbReference>
<evidence type="ECO:0000259" key="2">
    <source>
        <dbReference type="Pfam" id="PF25597"/>
    </source>
</evidence>
<evidence type="ECO:0000259" key="1">
    <source>
        <dbReference type="Pfam" id="PF07727"/>
    </source>
</evidence>
<reference evidence="3" key="2">
    <citation type="submission" date="2021-03" db="UniProtKB">
        <authorList>
            <consortium name="EnsemblPlants"/>
        </authorList>
    </citation>
    <scope>IDENTIFICATION</scope>
</reference>
<sequence length="504" mass="57272">MLLVTVLALLNTIKYFEEFISRTYYFHFDKNWVNPKYGNFTPQAHLIEYDIPYDPHALLTTMILELSDDESWYVDTGATNHVANDTSHLDTAAPYMGNETMVVGNDAGLTRLAQAGLGMEYWWHAMASAVFTINRLPTLVLNNVSPYECLFSKKPDLTLVKPFGCSFFPHIRAYNTHKLELRSEQCLFLGYSTHHKGYICEHPSGKMFITRHVVFDESHFLGYPNATITQQFVPLVTTSTQPQQQQPIPIPNSQINTDTTGVTRTHTMRTRPTHVCQLHKVLYGLKHAPRAWNQKLKDTLVQKGFMASKSDNSIFTYGSGQTLIILLVYVDDFLITGPNIILINKLIEDLNHTFSVKDLDSVHYFLAESLTLQGYSDADWASCIDDRKSTGGYAMFFGGNLVSWSAKNHNVVARSSTKSEFRSLANAAAEIKWLMSLLLELQFSTPTCPILWVDNQSVVAIAVNPLFHARSKQIEIVSTLLENTFYPNNYLSDMYLLWIELQMF</sequence>
<dbReference type="Pfam" id="PF07727">
    <property type="entry name" value="RVT_2"/>
    <property type="match status" value="1"/>
</dbReference>
<protein>
    <recommendedName>
        <fullName evidence="5">Reverse transcriptase Ty1/copia-type domain-containing protein</fullName>
    </recommendedName>
</protein>
<evidence type="ECO:0008006" key="5">
    <source>
        <dbReference type="Google" id="ProtNLM"/>
    </source>
</evidence>
<evidence type="ECO:0000313" key="4">
    <source>
        <dbReference type="Proteomes" id="UP000596661"/>
    </source>
</evidence>
<proteinExistence type="predicted"/>
<reference evidence="3" key="1">
    <citation type="submission" date="2018-11" db="EMBL/GenBank/DDBJ databases">
        <authorList>
            <person name="Grassa J C."/>
        </authorList>
    </citation>
    <scope>NUCLEOTIDE SEQUENCE [LARGE SCALE GENOMIC DNA]</scope>
</reference>
<organism evidence="3 4">
    <name type="scientific">Cannabis sativa</name>
    <name type="common">Hemp</name>
    <name type="synonym">Marijuana</name>
    <dbReference type="NCBI Taxonomy" id="3483"/>
    <lineage>
        <taxon>Eukaryota</taxon>
        <taxon>Viridiplantae</taxon>
        <taxon>Streptophyta</taxon>
        <taxon>Embryophyta</taxon>
        <taxon>Tracheophyta</taxon>
        <taxon>Spermatophyta</taxon>
        <taxon>Magnoliopsida</taxon>
        <taxon>eudicotyledons</taxon>
        <taxon>Gunneridae</taxon>
        <taxon>Pentapetalae</taxon>
        <taxon>rosids</taxon>
        <taxon>fabids</taxon>
        <taxon>Rosales</taxon>
        <taxon>Cannabaceae</taxon>
        <taxon>Cannabis</taxon>
    </lineage>
</organism>
<dbReference type="SUPFAM" id="SSF56672">
    <property type="entry name" value="DNA/RNA polymerases"/>
    <property type="match status" value="1"/>
</dbReference>
<dbReference type="EMBL" id="UZAU01000018">
    <property type="status" value="NOT_ANNOTATED_CDS"/>
    <property type="molecule type" value="Genomic_DNA"/>
</dbReference>
<dbReference type="InterPro" id="IPR043502">
    <property type="entry name" value="DNA/RNA_pol_sf"/>
</dbReference>
<dbReference type="PANTHER" id="PTHR11439">
    <property type="entry name" value="GAG-POL-RELATED RETROTRANSPOSON"/>
    <property type="match status" value="1"/>
</dbReference>
<dbReference type="EnsemblPlants" id="evm.model.01.943">
    <property type="protein sequence ID" value="cds.evm.model.01.943"/>
    <property type="gene ID" value="evm.TU.01.943"/>
</dbReference>
<dbReference type="AlphaFoldDB" id="A0A803NRK0"/>
<dbReference type="InterPro" id="IPR057670">
    <property type="entry name" value="SH3_retrovirus"/>
</dbReference>
<keyword evidence="4" id="KW-1185">Reference proteome</keyword>
<feature type="domain" description="Retroviral polymerase SH3-like" evidence="2">
    <location>
        <begin position="165"/>
        <end position="220"/>
    </location>
</feature>
<dbReference type="OMA" id="WHAMASA"/>
<name>A0A803NRK0_CANSA</name>
<dbReference type="Proteomes" id="UP000596661">
    <property type="component" value="Chromosome 1"/>
</dbReference>
<evidence type="ECO:0000313" key="3">
    <source>
        <dbReference type="EnsemblPlants" id="cds.evm.model.01.943"/>
    </source>
</evidence>
<feature type="domain" description="Reverse transcriptase Ty1/copia-type" evidence="1">
    <location>
        <begin position="271"/>
        <end position="367"/>
    </location>
</feature>